<feature type="compositionally biased region" description="Low complexity" evidence="1">
    <location>
        <begin position="17"/>
        <end position="30"/>
    </location>
</feature>
<dbReference type="EMBL" id="QUMQ01000001">
    <property type="protein sequence ID" value="REG02216.1"/>
    <property type="molecule type" value="Genomic_DNA"/>
</dbReference>
<keyword evidence="3" id="KW-1185">Reference proteome</keyword>
<feature type="compositionally biased region" description="Basic and acidic residues" evidence="1">
    <location>
        <begin position="118"/>
        <end position="131"/>
    </location>
</feature>
<feature type="compositionally biased region" description="Basic and acidic residues" evidence="1">
    <location>
        <begin position="1"/>
        <end position="11"/>
    </location>
</feature>
<reference evidence="2 3" key="1">
    <citation type="submission" date="2018-08" db="EMBL/GenBank/DDBJ databases">
        <title>Sequencing the genomes of 1000 actinobacteria strains.</title>
        <authorList>
            <person name="Klenk H.-P."/>
        </authorList>
    </citation>
    <scope>NUCLEOTIDE SEQUENCE [LARGE SCALE GENOMIC DNA]</scope>
    <source>
        <strain evidence="2 3">DSM 44099</strain>
    </source>
</reference>
<proteinExistence type="predicted"/>
<dbReference type="AlphaFoldDB" id="A0A3D9ZYP3"/>
<comment type="caution">
    <text evidence="2">The sequence shown here is derived from an EMBL/GenBank/DDBJ whole genome shotgun (WGS) entry which is preliminary data.</text>
</comment>
<evidence type="ECO:0000313" key="3">
    <source>
        <dbReference type="Proteomes" id="UP000256913"/>
    </source>
</evidence>
<evidence type="ECO:0000256" key="1">
    <source>
        <dbReference type="SAM" id="MobiDB-lite"/>
    </source>
</evidence>
<feature type="region of interest" description="Disordered" evidence="1">
    <location>
        <begin position="1"/>
        <end position="264"/>
    </location>
</feature>
<accession>A0A3D9ZYP3</accession>
<gene>
    <name evidence="2" type="ORF">DFJ67_8308</name>
</gene>
<dbReference type="Proteomes" id="UP000256913">
    <property type="component" value="Unassembled WGS sequence"/>
</dbReference>
<organism evidence="2 3">
    <name type="scientific">Asanoa ferruginea</name>
    <dbReference type="NCBI Taxonomy" id="53367"/>
    <lineage>
        <taxon>Bacteria</taxon>
        <taxon>Bacillati</taxon>
        <taxon>Actinomycetota</taxon>
        <taxon>Actinomycetes</taxon>
        <taxon>Micromonosporales</taxon>
        <taxon>Micromonosporaceae</taxon>
        <taxon>Asanoa</taxon>
    </lineage>
</organism>
<evidence type="ECO:0000313" key="2">
    <source>
        <dbReference type="EMBL" id="REG02216.1"/>
    </source>
</evidence>
<name>A0A3D9ZYP3_9ACTN</name>
<sequence>MLRARRSERAAKHGAAREAAGASRRAQAGGSCLGIARRSRAKREPAVRACGSPDAAARRRRRARREPSPCVRVARRSRARREPAGASPRFVCAARPTQPRGAVALEASGSSCRPLGRRPREAAQRQCEREVVAGGGESRQTPHISSHPAGSVKQNHTPTRTVGRISSSGAAHKPGSADGDKVERPTGRTTLSPSADPGALSEARRGDPPPRAGIFFERPGPGQRPGGVRGEAPHQTADQASEAIPGGSSGPDRSGPGQRKRPAR</sequence>
<protein>
    <submittedName>
        <fullName evidence="2">Uncharacterized protein</fullName>
    </submittedName>
</protein>
<feature type="compositionally biased region" description="Polar residues" evidence="1">
    <location>
        <begin position="152"/>
        <end position="169"/>
    </location>
</feature>